<comment type="catalytic activity">
    <reaction evidence="1">
        <text>ATP + protein L-histidine = ADP + protein N-phospho-L-histidine.</text>
        <dbReference type="EC" id="2.7.13.3"/>
    </reaction>
</comment>
<proteinExistence type="predicted"/>
<dbReference type="PROSITE" id="PS50109">
    <property type="entry name" value="HIS_KIN"/>
    <property type="match status" value="1"/>
</dbReference>
<gene>
    <name evidence="15" type="ORF">ASJ35_03910</name>
</gene>
<evidence type="ECO:0000259" key="14">
    <source>
        <dbReference type="PROSITE" id="PS50885"/>
    </source>
</evidence>
<keyword evidence="5" id="KW-0808">Transferase</keyword>
<keyword evidence="10 12" id="KW-0472">Membrane</keyword>
<accession>A0A0W7TUP5</accession>
<dbReference type="Proteomes" id="UP000053433">
    <property type="component" value="Unassembled WGS sequence"/>
</dbReference>
<evidence type="ECO:0000256" key="4">
    <source>
        <dbReference type="ARBA" id="ARBA00022553"/>
    </source>
</evidence>
<feature type="region of interest" description="Disordered" evidence="11">
    <location>
        <begin position="1"/>
        <end position="28"/>
    </location>
</feature>
<keyword evidence="9" id="KW-0902">Two-component regulatory system</keyword>
<dbReference type="SMART" id="SM00388">
    <property type="entry name" value="HisKA"/>
    <property type="match status" value="1"/>
</dbReference>
<dbReference type="RefSeq" id="WP_009325124.1">
    <property type="nucleotide sequence ID" value="NZ_CAUEXJ010000003.1"/>
</dbReference>
<dbReference type="PANTHER" id="PTHR45436">
    <property type="entry name" value="SENSOR HISTIDINE KINASE YKOH"/>
    <property type="match status" value="1"/>
</dbReference>
<keyword evidence="4" id="KW-0597">Phosphoprotein</keyword>
<evidence type="ECO:0000256" key="9">
    <source>
        <dbReference type="ARBA" id="ARBA00023012"/>
    </source>
</evidence>
<dbReference type="Pfam" id="PF00512">
    <property type="entry name" value="HisKA"/>
    <property type="match status" value="1"/>
</dbReference>
<dbReference type="InterPro" id="IPR036097">
    <property type="entry name" value="HisK_dim/P_sf"/>
</dbReference>
<evidence type="ECO:0000256" key="2">
    <source>
        <dbReference type="ARBA" id="ARBA00004370"/>
    </source>
</evidence>
<evidence type="ECO:0000256" key="5">
    <source>
        <dbReference type="ARBA" id="ARBA00022679"/>
    </source>
</evidence>
<dbReference type="SMART" id="SM00387">
    <property type="entry name" value="HATPase_c"/>
    <property type="match status" value="1"/>
</dbReference>
<dbReference type="PANTHER" id="PTHR45436:SF5">
    <property type="entry name" value="SENSOR HISTIDINE KINASE TRCS"/>
    <property type="match status" value="1"/>
</dbReference>
<evidence type="ECO:0000256" key="10">
    <source>
        <dbReference type="ARBA" id="ARBA00023136"/>
    </source>
</evidence>
<feature type="domain" description="Histidine kinase" evidence="13">
    <location>
        <begin position="313"/>
        <end position="527"/>
    </location>
</feature>
<keyword evidence="6 12" id="KW-0812">Transmembrane</keyword>
<dbReference type="Pfam" id="PF00672">
    <property type="entry name" value="HAMP"/>
    <property type="match status" value="1"/>
</dbReference>
<dbReference type="AlphaFoldDB" id="A0A0W7TUP5"/>
<dbReference type="InterPro" id="IPR005467">
    <property type="entry name" value="His_kinase_dom"/>
</dbReference>
<name>A0A0W7TUP5_9FIRM</name>
<comment type="caution">
    <text evidence="15">The sequence shown here is derived from an EMBL/GenBank/DDBJ whole genome shotgun (WGS) entry which is preliminary data.</text>
</comment>
<evidence type="ECO:0000256" key="7">
    <source>
        <dbReference type="ARBA" id="ARBA00022777"/>
    </source>
</evidence>
<dbReference type="InterPro" id="IPR003594">
    <property type="entry name" value="HATPase_dom"/>
</dbReference>
<dbReference type="EC" id="2.7.13.3" evidence="3"/>
<dbReference type="Gene3D" id="1.10.287.130">
    <property type="match status" value="1"/>
</dbReference>
<evidence type="ECO:0000256" key="8">
    <source>
        <dbReference type="ARBA" id="ARBA00022989"/>
    </source>
</evidence>
<dbReference type="SMART" id="SM00304">
    <property type="entry name" value="HAMP"/>
    <property type="match status" value="1"/>
</dbReference>
<dbReference type="GeneID" id="42855869"/>
<dbReference type="SUPFAM" id="SSF55874">
    <property type="entry name" value="ATPase domain of HSP90 chaperone/DNA topoisomerase II/histidine kinase"/>
    <property type="match status" value="1"/>
</dbReference>
<dbReference type="InterPro" id="IPR003660">
    <property type="entry name" value="HAMP_dom"/>
</dbReference>
<organism evidence="15 16">
    <name type="scientific">Ruthenibacterium lactatiformans</name>
    <dbReference type="NCBI Taxonomy" id="1550024"/>
    <lineage>
        <taxon>Bacteria</taxon>
        <taxon>Bacillati</taxon>
        <taxon>Bacillota</taxon>
        <taxon>Clostridia</taxon>
        <taxon>Eubacteriales</taxon>
        <taxon>Oscillospiraceae</taxon>
        <taxon>Ruthenibacterium</taxon>
    </lineage>
</organism>
<feature type="transmembrane region" description="Helical" evidence="12">
    <location>
        <begin position="41"/>
        <end position="62"/>
    </location>
</feature>
<dbReference type="InterPro" id="IPR050428">
    <property type="entry name" value="TCS_sensor_his_kinase"/>
</dbReference>
<dbReference type="Gene3D" id="6.10.340.10">
    <property type="match status" value="1"/>
</dbReference>
<dbReference type="SUPFAM" id="SSF47384">
    <property type="entry name" value="Homodimeric domain of signal transducing histidine kinase"/>
    <property type="match status" value="1"/>
</dbReference>
<dbReference type="Pfam" id="PF02518">
    <property type="entry name" value="HATPase_c"/>
    <property type="match status" value="1"/>
</dbReference>
<evidence type="ECO:0000259" key="13">
    <source>
        <dbReference type="PROSITE" id="PS50109"/>
    </source>
</evidence>
<dbReference type="InterPro" id="IPR004358">
    <property type="entry name" value="Sig_transdc_His_kin-like_C"/>
</dbReference>
<keyword evidence="7" id="KW-0418">Kinase</keyword>
<dbReference type="PROSITE" id="PS50885">
    <property type="entry name" value="HAMP"/>
    <property type="match status" value="1"/>
</dbReference>
<evidence type="ECO:0000256" key="12">
    <source>
        <dbReference type="SAM" id="Phobius"/>
    </source>
</evidence>
<evidence type="ECO:0000256" key="6">
    <source>
        <dbReference type="ARBA" id="ARBA00022692"/>
    </source>
</evidence>
<dbReference type="PRINTS" id="PR00344">
    <property type="entry name" value="BCTRLSENSOR"/>
</dbReference>
<dbReference type="CDD" id="cd00082">
    <property type="entry name" value="HisKA"/>
    <property type="match status" value="1"/>
</dbReference>
<reference evidence="15 16" key="1">
    <citation type="submission" date="2015-10" db="EMBL/GenBank/DDBJ databases">
        <title>A novel member of the family Ruminococcaceae isolated from human faeces.</title>
        <authorList>
            <person name="Shkoporov A.N."/>
            <person name="Chaplin A.V."/>
            <person name="Motuzova O.V."/>
            <person name="Kafarskaia L.I."/>
            <person name="Efimov B.A."/>
        </authorList>
    </citation>
    <scope>NUCLEOTIDE SEQUENCE [LARGE SCALE GENOMIC DNA]</scope>
    <source>
        <strain evidence="15 16">668</strain>
    </source>
</reference>
<dbReference type="Gene3D" id="3.30.565.10">
    <property type="entry name" value="Histidine kinase-like ATPase, C-terminal domain"/>
    <property type="match status" value="1"/>
</dbReference>
<dbReference type="InterPro" id="IPR003661">
    <property type="entry name" value="HisK_dim/P_dom"/>
</dbReference>
<evidence type="ECO:0000256" key="11">
    <source>
        <dbReference type="SAM" id="MobiDB-lite"/>
    </source>
</evidence>
<sequence>MKKEKRARARRTGAQAAESGAARPAGGAGKTLRALGFAQKLTLAMLLVLAMALSLGGAVVLAGNFDDALNEAGQQAEVQHLLQCYALESDLLDVAARGETVTDSHLARYGSSLEDYVGGKLVALYRGDAAAQGGTSSAAAETETEAQAASDAERQPAALRTVYTSFPWDEGPTGQTDTYRMHRDGGRTYMLFEAEVETVGNPPVTLLTGHDVTSVFAARDRALLRFWEMELVVLVCAGAMIALLSRWLTKPLARLTQASESIAGGAYGERTGLSGGDEIGVLSRSFDAMAAAVQEKVDALELSVRQREDFMSAFTHELKTPMTAVIGYADTLRSMQCEPEQQQRAANYIFSEARRVEALSEKLLQLLGLREQAPALEPLELERVFARARAALGPSVAPVEPVFQPAPGVRVRGDADLLVDLLYNLVQNAARARPKDGRVSIGWHTAAEGQGVDVTVRDTGCGIPAAALARVTEPFYMVDKSRARAGGGSGMGLALCEKIAALHGGRLQIESVEGEGTAVTVRLPAADGKEGGAAV</sequence>
<keyword evidence="8 12" id="KW-1133">Transmembrane helix</keyword>
<dbReference type="GO" id="GO:0000155">
    <property type="term" value="F:phosphorelay sensor kinase activity"/>
    <property type="evidence" value="ECO:0007669"/>
    <property type="project" value="InterPro"/>
</dbReference>
<evidence type="ECO:0000256" key="3">
    <source>
        <dbReference type="ARBA" id="ARBA00012438"/>
    </source>
</evidence>
<dbReference type="EMBL" id="LMUA01000003">
    <property type="protein sequence ID" value="KUE77423.1"/>
    <property type="molecule type" value="Genomic_DNA"/>
</dbReference>
<feature type="compositionally biased region" description="Basic residues" evidence="11">
    <location>
        <begin position="1"/>
        <end position="11"/>
    </location>
</feature>
<evidence type="ECO:0000313" key="16">
    <source>
        <dbReference type="Proteomes" id="UP000053433"/>
    </source>
</evidence>
<protein>
    <recommendedName>
        <fullName evidence="3">histidine kinase</fullName>
        <ecNumber evidence="3">2.7.13.3</ecNumber>
    </recommendedName>
</protein>
<dbReference type="SUPFAM" id="SSF158472">
    <property type="entry name" value="HAMP domain-like"/>
    <property type="match status" value="1"/>
</dbReference>
<evidence type="ECO:0000313" key="15">
    <source>
        <dbReference type="EMBL" id="KUE77423.1"/>
    </source>
</evidence>
<dbReference type="CDD" id="cd00075">
    <property type="entry name" value="HATPase"/>
    <property type="match status" value="1"/>
</dbReference>
<dbReference type="GO" id="GO:0005886">
    <property type="term" value="C:plasma membrane"/>
    <property type="evidence" value="ECO:0007669"/>
    <property type="project" value="TreeGrafter"/>
</dbReference>
<dbReference type="InterPro" id="IPR036890">
    <property type="entry name" value="HATPase_C_sf"/>
</dbReference>
<feature type="domain" description="HAMP" evidence="14">
    <location>
        <begin position="246"/>
        <end position="298"/>
    </location>
</feature>
<evidence type="ECO:0000256" key="1">
    <source>
        <dbReference type="ARBA" id="ARBA00000085"/>
    </source>
</evidence>
<dbReference type="CDD" id="cd06225">
    <property type="entry name" value="HAMP"/>
    <property type="match status" value="1"/>
</dbReference>
<comment type="subcellular location">
    <subcellularLocation>
        <location evidence="2">Membrane</location>
    </subcellularLocation>
</comment>